<evidence type="ECO:0000256" key="7">
    <source>
        <dbReference type="ARBA" id="ARBA00023157"/>
    </source>
</evidence>
<comment type="caution">
    <text evidence="12">The sequence shown here is derived from an EMBL/GenBank/DDBJ whole genome shotgun (WGS) entry which is preliminary data.</text>
</comment>
<evidence type="ECO:0000256" key="11">
    <source>
        <dbReference type="SAM" id="SignalP"/>
    </source>
</evidence>
<keyword evidence="11" id="KW-0732">Signal</keyword>
<evidence type="ECO:0000313" key="12">
    <source>
        <dbReference type="EMBL" id="KAK2572766.1"/>
    </source>
</evidence>
<keyword evidence="5" id="KW-0272">Extracellular matrix</keyword>
<dbReference type="SMART" id="SM00097">
    <property type="entry name" value="WNT1"/>
    <property type="match status" value="1"/>
</dbReference>
<proteinExistence type="inferred from homology"/>
<reference evidence="12" key="2">
    <citation type="journal article" date="2023" name="Science">
        <title>Genomic signatures of disease resistance in endangered staghorn corals.</title>
        <authorList>
            <person name="Vollmer S.V."/>
            <person name="Selwyn J.D."/>
            <person name="Despard B.A."/>
            <person name="Roesel C.L."/>
        </authorList>
    </citation>
    <scope>NUCLEOTIDE SEQUENCE</scope>
    <source>
        <strain evidence="12">K2</strain>
    </source>
</reference>
<reference evidence="12" key="1">
    <citation type="journal article" date="2023" name="G3 (Bethesda)">
        <title>Whole genome assembly and annotation of the endangered Caribbean coral Acropora cervicornis.</title>
        <authorList>
            <person name="Selwyn J.D."/>
            <person name="Vollmer S.V."/>
        </authorList>
    </citation>
    <scope>NUCLEOTIDE SEQUENCE</scope>
    <source>
        <strain evidence="12">K2</strain>
    </source>
</reference>
<name>A0AAD9R4T4_ACRCE</name>
<evidence type="ECO:0000256" key="6">
    <source>
        <dbReference type="ARBA" id="ARBA00022687"/>
    </source>
</evidence>
<dbReference type="GO" id="GO:0005615">
    <property type="term" value="C:extracellular space"/>
    <property type="evidence" value="ECO:0007669"/>
    <property type="project" value="TreeGrafter"/>
</dbReference>
<keyword evidence="7" id="KW-1015">Disulfide bond</keyword>
<dbReference type="InterPro" id="IPR005817">
    <property type="entry name" value="Wnt"/>
</dbReference>
<evidence type="ECO:0000256" key="4">
    <source>
        <dbReference type="ARBA" id="ARBA00022525"/>
    </source>
</evidence>
<feature type="signal peptide" evidence="11">
    <location>
        <begin position="1"/>
        <end position="21"/>
    </location>
</feature>
<keyword evidence="9" id="KW-0449">Lipoprotein</keyword>
<keyword evidence="4" id="KW-0964">Secreted</keyword>
<evidence type="ECO:0000256" key="8">
    <source>
        <dbReference type="ARBA" id="ARBA00023180"/>
    </source>
</evidence>
<dbReference type="Pfam" id="PF00110">
    <property type="entry name" value="wnt"/>
    <property type="match status" value="1"/>
</dbReference>
<gene>
    <name evidence="12" type="ORF">P5673_001750</name>
</gene>
<dbReference type="GO" id="GO:0005109">
    <property type="term" value="F:frizzled binding"/>
    <property type="evidence" value="ECO:0007669"/>
    <property type="project" value="TreeGrafter"/>
</dbReference>
<accession>A0AAD9R4T4</accession>
<dbReference type="PANTHER" id="PTHR12027:SF112">
    <property type="entry name" value="PROTEIN WNT-2"/>
    <property type="match status" value="1"/>
</dbReference>
<comment type="function">
    <text evidence="10">Ligand for members of the frizzled family of seven transmembrane receptors.</text>
</comment>
<sequence>MTKLNFTLGVALVILVTRLNSYSVIGSKMPRPSLWCDKARGLSDGQRKLCRKVPGLQTAIKKGIEKGLSECEREFMWNRWNCTLLGEKSFFQRAPDNTQEAAFTTALLSAALAYNVALACTEKDVTECSCEEVKRQPFREQSTWKWKGCSVNVGFGSSIAGRFMLSYRSNNTQSSIIDKHNVRVGLEVLKENRVVKCTMGKRGNAKACRLTLPPLHKISRLIKSKYNKATKVVAIKRRNKQSFFLRTNERHTYKSNFKRPMKSELVFLSHSPSYCYRQDKYRIPGTRGRKCRRNTLREDDCSLMCCGRGYNRNVLHKKRFCSCSNAAEDGQCQCKVCTDVVIENTCL</sequence>
<feature type="chain" id="PRO_5041978331" description="Protein Wnt" evidence="11">
    <location>
        <begin position="22"/>
        <end position="347"/>
    </location>
</feature>
<keyword evidence="8" id="KW-0325">Glycoprotein</keyword>
<evidence type="ECO:0000256" key="1">
    <source>
        <dbReference type="ARBA" id="ARBA00004498"/>
    </source>
</evidence>
<dbReference type="GO" id="GO:0030182">
    <property type="term" value="P:neuron differentiation"/>
    <property type="evidence" value="ECO:0007669"/>
    <property type="project" value="TreeGrafter"/>
</dbReference>
<keyword evidence="6 10" id="KW-0879">Wnt signaling pathway</keyword>
<dbReference type="PRINTS" id="PR01349">
    <property type="entry name" value="WNTPROTEIN"/>
</dbReference>
<evidence type="ECO:0000256" key="2">
    <source>
        <dbReference type="ARBA" id="ARBA00005683"/>
    </source>
</evidence>
<dbReference type="Proteomes" id="UP001249851">
    <property type="component" value="Unassembled WGS sequence"/>
</dbReference>
<comment type="similarity">
    <text evidence="2 10">Belongs to the Wnt family.</text>
</comment>
<comment type="subcellular location">
    <subcellularLocation>
        <location evidence="1 10">Secreted</location>
        <location evidence="1 10">Extracellular space</location>
        <location evidence="1 10">Extracellular matrix</location>
    </subcellularLocation>
</comment>
<keyword evidence="13" id="KW-1185">Reference proteome</keyword>
<dbReference type="PANTHER" id="PTHR12027">
    <property type="entry name" value="WNT RELATED"/>
    <property type="match status" value="1"/>
</dbReference>
<evidence type="ECO:0000313" key="13">
    <source>
        <dbReference type="Proteomes" id="UP001249851"/>
    </source>
</evidence>
<evidence type="ECO:0000256" key="5">
    <source>
        <dbReference type="ARBA" id="ARBA00022530"/>
    </source>
</evidence>
<evidence type="ECO:0000256" key="3">
    <source>
        <dbReference type="ARBA" id="ARBA00022473"/>
    </source>
</evidence>
<dbReference type="GO" id="GO:0045165">
    <property type="term" value="P:cell fate commitment"/>
    <property type="evidence" value="ECO:0007669"/>
    <property type="project" value="TreeGrafter"/>
</dbReference>
<dbReference type="GO" id="GO:0060070">
    <property type="term" value="P:canonical Wnt signaling pathway"/>
    <property type="evidence" value="ECO:0007669"/>
    <property type="project" value="TreeGrafter"/>
</dbReference>
<protein>
    <recommendedName>
        <fullName evidence="10">Protein Wnt</fullName>
    </recommendedName>
</protein>
<evidence type="ECO:0000256" key="9">
    <source>
        <dbReference type="ARBA" id="ARBA00023288"/>
    </source>
</evidence>
<keyword evidence="3 10" id="KW-0217">Developmental protein</keyword>
<dbReference type="GO" id="GO:0005125">
    <property type="term" value="F:cytokine activity"/>
    <property type="evidence" value="ECO:0007669"/>
    <property type="project" value="TreeGrafter"/>
</dbReference>
<dbReference type="EMBL" id="JARQWQ010000003">
    <property type="protein sequence ID" value="KAK2572766.1"/>
    <property type="molecule type" value="Genomic_DNA"/>
</dbReference>
<dbReference type="AlphaFoldDB" id="A0AAD9R4T4"/>
<organism evidence="12 13">
    <name type="scientific">Acropora cervicornis</name>
    <name type="common">Staghorn coral</name>
    <dbReference type="NCBI Taxonomy" id="6130"/>
    <lineage>
        <taxon>Eukaryota</taxon>
        <taxon>Metazoa</taxon>
        <taxon>Cnidaria</taxon>
        <taxon>Anthozoa</taxon>
        <taxon>Hexacorallia</taxon>
        <taxon>Scleractinia</taxon>
        <taxon>Astrocoeniina</taxon>
        <taxon>Acroporidae</taxon>
        <taxon>Acropora</taxon>
    </lineage>
</organism>
<evidence type="ECO:0000256" key="10">
    <source>
        <dbReference type="RuleBase" id="RU003500"/>
    </source>
</evidence>